<keyword evidence="1" id="KW-0732">Signal</keyword>
<dbReference type="EMBL" id="JARFID010000009">
    <property type="protein sequence ID" value="MDE8694725.1"/>
    <property type="molecule type" value="Genomic_DNA"/>
</dbReference>
<accession>A0AAW6LYL2</accession>
<organism evidence="2 3">
    <name type="scientific">Bacteroides cellulosilyticus</name>
    <dbReference type="NCBI Taxonomy" id="246787"/>
    <lineage>
        <taxon>Bacteria</taxon>
        <taxon>Pseudomonadati</taxon>
        <taxon>Bacteroidota</taxon>
        <taxon>Bacteroidia</taxon>
        <taxon>Bacteroidales</taxon>
        <taxon>Bacteroidaceae</taxon>
        <taxon>Bacteroides</taxon>
    </lineage>
</organism>
<sequence length="95" mass="10585">MRYRNSNMRKCLATKTIARCAALFLFCLLPLKGICQTGESTVNTLVEMGFENVGWTEDGKERVYVLQNSAYRLNGVGIGKAVDIIQKMGLPDKKP</sequence>
<feature type="chain" id="PRO_5043375325" evidence="1">
    <location>
        <begin position="36"/>
        <end position="95"/>
    </location>
</feature>
<evidence type="ECO:0000256" key="1">
    <source>
        <dbReference type="SAM" id="SignalP"/>
    </source>
</evidence>
<dbReference type="Proteomes" id="UP001221924">
    <property type="component" value="Unassembled WGS sequence"/>
</dbReference>
<name>A0AAW6LYL2_9BACE</name>
<evidence type="ECO:0000313" key="2">
    <source>
        <dbReference type="EMBL" id="MDE8694725.1"/>
    </source>
</evidence>
<comment type="caution">
    <text evidence="2">The sequence shown here is derived from an EMBL/GenBank/DDBJ whole genome shotgun (WGS) entry which is preliminary data.</text>
</comment>
<protein>
    <submittedName>
        <fullName evidence="2">Uncharacterized protein</fullName>
    </submittedName>
</protein>
<feature type="non-terminal residue" evidence="2">
    <location>
        <position position="95"/>
    </location>
</feature>
<feature type="signal peptide" evidence="1">
    <location>
        <begin position="1"/>
        <end position="35"/>
    </location>
</feature>
<proteinExistence type="predicted"/>
<dbReference type="AlphaFoldDB" id="A0AAW6LYL2"/>
<gene>
    <name evidence="2" type="ORF">PZH42_11500</name>
</gene>
<reference evidence="2" key="1">
    <citation type="submission" date="2023-03" db="EMBL/GenBank/DDBJ databases">
        <title>DFI Biobank Strains.</title>
        <authorList>
            <person name="Mostad J."/>
            <person name="Paddock L."/>
            <person name="Medina S."/>
            <person name="Waligurski E."/>
            <person name="Barat B."/>
            <person name="Smith R."/>
            <person name="Burgo V."/>
            <person name="Metcalfe C."/>
            <person name="Woodson C."/>
            <person name="Sundararajan A."/>
            <person name="Ramaswamy R."/>
            <person name="Lin H."/>
            <person name="Pamer E.G."/>
        </authorList>
    </citation>
    <scope>NUCLEOTIDE SEQUENCE</scope>
    <source>
        <strain evidence="2">DFI.9.5</strain>
    </source>
</reference>
<evidence type="ECO:0000313" key="3">
    <source>
        <dbReference type="Proteomes" id="UP001221924"/>
    </source>
</evidence>